<accession>A0A5S4ZXN8</accession>
<keyword evidence="3" id="KW-1185">Reference proteome</keyword>
<feature type="chain" id="PRO_5039210172" description="DUF4440 domain-containing protein" evidence="1">
    <location>
        <begin position="26"/>
        <end position="165"/>
    </location>
</feature>
<organism evidence="2 3">
    <name type="scientific">Desulfallas thermosapovorans DSM 6562</name>
    <dbReference type="NCBI Taxonomy" id="1121431"/>
    <lineage>
        <taxon>Bacteria</taxon>
        <taxon>Bacillati</taxon>
        <taxon>Bacillota</taxon>
        <taxon>Clostridia</taxon>
        <taxon>Eubacteriales</taxon>
        <taxon>Desulfallaceae</taxon>
        <taxon>Desulfallas</taxon>
    </lineage>
</organism>
<keyword evidence="1" id="KW-0732">Signal</keyword>
<feature type="signal peptide" evidence="1">
    <location>
        <begin position="1"/>
        <end position="25"/>
    </location>
</feature>
<gene>
    <name evidence="2" type="ORF">LX24_00065</name>
</gene>
<reference evidence="2 3" key="1">
    <citation type="submission" date="2019-07" db="EMBL/GenBank/DDBJ databases">
        <title>Genomic Encyclopedia of Type Strains, Phase I: the one thousand microbial genomes (KMG-I) project.</title>
        <authorList>
            <person name="Kyrpides N."/>
        </authorList>
    </citation>
    <scope>NUCLEOTIDE SEQUENCE [LARGE SCALE GENOMIC DNA]</scope>
    <source>
        <strain evidence="2 3">DSM 6562</strain>
    </source>
</reference>
<dbReference type="EMBL" id="VNHM01000001">
    <property type="protein sequence ID" value="TYO97782.1"/>
    <property type="molecule type" value="Genomic_DNA"/>
</dbReference>
<proteinExistence type="predicted"/>
<evidence type="ECO:0008006" key="4">
    <source>
        <dbReference type="Google" id="ProtNLM"/>
    </source>
</evidence>
<dbReference type="AlphaFoldDB" id="A0A5S4ZXN8"/>
<dbReference type="Proteomes" id="UP000323166">
    <property type="component" value="Unassembled WGS sequence"/>
</dbReference>
<protein>
    <recommendedName>
        <fullName evidence="4">DUF4440 domain-containing protein</fullName>
    </recommendedName>
</protein>
<name>A0A5S4ZXN8_9FIRM</name>
<sequence>MFVKYLITFAVCLLFSLNCAGAQYAVDPRATVIDNEEHNIMRLIKQAMEYNWWSSESNYQVELSRFYTDPALDNILDSVKKYRVTSTDWYSLTFLENCHIVYKNGNTAVASAYLKDIDVITKNVQKGRGVFTLQKSQDGFWRIKDMDFYWCPDNNPLLDQEVTNY</sequence>
<dbReference type="RefSeq" id="WP_166510152.1">
    <property type="nucleotide sequence ID" value="NZ_VNHM01000001.1"/>
</dbReference>
<evidence type="ECO:0000256" key="1">
    <source>
        <dbReference type="SAM" id="SignalP"/>
    </source>
</evidence>
<evidence type="ECO:0000313" key="2">
    <source>
        <dbReference type="EMBL" id="TYO97782.1"/>
    </source>
</evidence>
<evidence type="ECO:0000313" key="3">
    <source>
        <dbReference type="Proteomes" id="UP000323166"/>
    </source>
</evidence>
<comment type="caution">
    <text evidence="2">The sequence shown here is derived from an EMBL/GenBank/DDBJ whole genome shotgun (WGS) entry which is preliminary data.</text>
</comment>